<dbReference type="PROSITE" id="PS50262">
    <property type="entry name" value="G_PROTEIN_RECEP_F1_2"/>
    <property type="match status" value="1"/>
</dbReference>
<evidence type="ECO:0000256" key="2">
    <source>
        <dbReference type="ARBA" id="ARBA00007376"/>
    </source>
</evidence>
<feature type="transmembrane region" description="Helical" evidence="14">
    <location>
        <begin position="230"/>
        <end position="250"/>
    </location>
</feature>
<accession>A0AAV0AB74</accession>
<reference evidence="16" key="1">
    <citation type="submission" date="2022-06" db="EMBL/GenBank/DDBJ databases">
        <authorList>
            <person name="Andreotti S."/>
            <person name="Wyler E."/>
        </authorList>
    </citation>
    <scope>NUCLEOTIDE SEQUENCE</scope>
</reference>
<dbReference type="Gene3D" id="1.20.1070.10">
    <property type="entry name" value="Rhodopsin 7-helix transmembrane proteins"/>
    <property type="match status" value="1"/>
</dbReference>
<organism evidence="16 17">
    <name type="scientific">Phodopus roborovskii</name>
    <name type="common">Roborovski's desert hamster</name>
    <name type="synonym">Cricetulus roborovskii</name>
    <dbReference type="NCBI Taxonomy" id="109678"/>
    <lineage>
        <taxon>Eukaryota</taxon>
        <taxon>Metazoa</taxon>
        <taxon>Chordata</taxon>
        <taxon>Craniata</taxon>
        <taxon>Vertebrata</taxon>
        <taxon>Euteleostomi</taxon>
        <taxon>Mammalia</taxon>
        <taxon>Eutheria</taxon>
        <taxon>Euarchontoglires</taxon>
        <taxon>Glires</taxon>
        <taxon>Rodentia</taxon>
        <taxon>Myomorpha</taxon>
        <taxon>Muroidea</taxon>
        <taxon>Cricetidae</taxon>
        <taxon>Cricetinae</taxon>
        <taxon>Phodopus</taxon>
    </lineage>
</organism>
<feature type="transmembrane region" description="Helical" evidence="14">
    <location>
        <begin position="89"/>
        <end position="109"/>
    </location>
</feature>
<keyword evidence="11 13" id="KW-0807">Transducer</keyword>
<dbReference type="FunFam" id="1.20.1070.10:FF:000042">
    <property type="entry name" value="Taste receptor type 2 member 7"/>
    <property type="match status" value="1"/>
</dbReference>
<keyword evidence="9 13" id="KW-0675">Receptor</keyword>
<evidence type="ECO:0000313" key="17">
    <source>
        <dbReference type="Proteomes" id="UP001152836"/>
    </source>
</evidence>
<dbReference type="InterPro" id="IPR017452">
    <property type="entry name" value="GPCR_Rhodpsn_7TM"/>
</dbReference>
<evidence type="ECO:0000256" key="12">
    <source>
        <dbReference type="RuleBase" id="RU004423"/>
    </source>
</evidence>
<keyword evidence="7 13" id="KW-0297">G-protein coupled receptor</keyword>
<dbReference type="CDD" id="cd15019">
    <property type="entry name" value="7tm_TAS2R14-like"/>
    <property type="match status" value="1"/>
</dbReference>
<evidence type="ECO:0000256" key="1">
    <source>
        <dbReference type="ARBA" id="ARBA00004141"/>
    </source>
</evidence>
<feature type="domain" description="G-protein coupled receptors family 1 profile" evidence="15">
    <location>
        <begin position="23"/>
        <end position="282"/>
    </location>
</feature>
<keyword evidence="17" id="KW-1185">Reference proteome</keyword>
<protein>
    <recommendedName>
        <fullName evidence="13">Taste receptor type 2</fullName>
    </recommendedName>
</protein>
<dbReference type="PANTHER" id="PTHR11394">
    <property type="entry name" value="TASTE RECEPTOR TYPE 2"/>
    <property type="match status" value="1"/>
</dbReference>
<evidence type="ECO:0000256" key="9">
    <source>
        <dbReference type="ARBA" id="ARBA00023170"/>
    </source>
</evidence>
<evidence type="ECO:0000256" key="4">
    <source>
        <dbReference type="ARBA" id="ARBA00022606"/>
    </source>
</evidence>
<evidence type="ECO:0000259" key="15">
    <source>
        <dbReference type="PROSITE" id="PS50262"/>
    </source>
</evidence>
<dbReference type="Proteomes" id="UP001152836">
    <property type="component" value="Unassembled WGS sequence"/>
</dbReference>
<dbReference type="AlphaFoldDB" id="A0AAV0AB74"/>
<dbReference type="GO" id="GO:0016020">
    <property type="term" value="C:membrane"/>
    <property type="evidence" value="ECO:0007669"/>
    <property type="project" value="UniProtKB-SubCell"/>
</dbReference>
<dbReference type="SUPFAM" id="SSF81321">
    <property type="entry name" value="Family A G protein-coupled receptor-like"/>
    <property type="match status" value="1"/>
</dbReference>
<keyword evidence="3 13" id="KW-0919">Taste</keyword>
<name>A0AAV0AB74_PHORO</name>
<gene>
    <name evidence="16" type="primary">Tas2r140</name>
    <name evidence="16" type="ORF">PHOROB_LOCUS16947</name>
</gene>
<evidence type="ECO:0000256" key="10">
    <source>
        <dbReference type="ARBA" id="ARBA00023180"/>
    </source>
</evidence>
<dbReference type="InterPro" id="IPR007960">
    <property type="entry name" value="TAS2R"/>
</dbReference>
<keyword evidence="5 13" id="KW-0812">Transmembrane</keyword>
<evidence type="ECO:0000256" key="8">
    <source>
        <dbReference type="ARBA" id="ARBA00023136"/>
    </source>
</evidence>
<keyword evidence="6 14" id="KW-1133">Transmembrane helix</keyword>
<feature type="transmembrane region" description="Helical" evidence="14">
    <location>
        <begin position="6"/>
        <end position="35"/>
    </location>
</feature>
<comment type="subcellular location">
    <subcellularLocation>
        <location evidence="1 13">Membrane</location>
        <topology evidence="1 13">Multi-pass membrane protein</topology>
    </subcellularLocation>
</comment>
<evidence type="ECO:0000256" key="13">
    <source>
        <dbReference type="RuleBase" id="RU004424"/>
    </source>
</evidence>
<feature type="transmembrane region" description="Helical" evidence="14">
    <location>
        <begin position="129"/>
        <end position="156"/>
    </location>
</feature>
<sequence length="312" mass="36087">MKDFVQYILIIILGVEVVTASLGNGFIILVNILNWDKRRKISSVDKIFTALAISRLVFVWLLGIVFLIYELYPSLVITGKMLRLINFSWTIVNHFTIWLATCLSIFYFLKIANFSNSIFLSLKRRVRKVVLATLLVSLLFLFVNIIVINTFIVIWIDGSKANISYSFNSNYYITFSRFPLLTNTIFTFIPFIVSLTTFLLLIFSLWRHLKNMQQTSKASRDPSTTAHIKALQMVVLFLFLYTIFFLALVMESCENEIQHKNLFNLFFEDTALAFPSGHPFVLILGNTKLRQAFLSVMQWVRYKLNAEEPPGP</sequence>
<evidence type="ECO:0000256" key="5">
    <source>
        <dbReference type="ARBA" id="ARBA00022692"/>
    </source>
</evidence>
<dbReference type="EMBL" id="CALSGD010001622">
    <property type="protein sequence ID" value="CAH7426710.1"/>
    <property type="molecule type" value="Genomic_DNA"/>
</dbReference>
<keyword evidence="10" id="KW-0325">Glycoprotein</keyword>
<proteinExistence type="inferred from homology"/>
<evidence type="ECO:0000256" key="11">
    <source>
        <dbReference type="ARBA" id="ARBA00023224"/>
    </source>
</evidence>
<feature type="transmembrane region" description="Helical" evidence="14">
    <location>
        <begin position="185"/>
        <end position="209"/>
    </location>
</feature>
<keyword evidence="4 13" id="KW-0716">Sensory transduction</keyword>
<dbReference type="GO" id="GO:0004930">
    <property type="term" value="F:G protein-coupled receptor activity"/>
    <property type="evidence" value="ECO:0007669"/>
    <property type="project" value="UniProtKB-KW"/>
</dbReference>
<evidence type="ECO:0000313" key="16">
    <source>
        <dbReference type="EMBL" id="CAH7426710.1"/>
    </source>
</evidence>
<evidence type="ECO:0000256" key="14">
    <source>
        <dbReference type="SAM" id="Phobius"/>
    </source>
</evidence>
<evidence type="ECO:0000256" key="7">
    <source>
        <dbReference type="ARBA" id="ARBA00023040"/>
    </source>
</evidence>
<comment type="similarity">
    <text evidence="2 12">Belongs to the G-protein coupled receptor T2R family.</text>
</comment>
<dbReference type="GO" id="GO:0033038">
    <property type="term" value="F:bitter taste receptor activity"/>
    <property type="evidence" value="ECO:0007669"/>
    <property type="project" value="InterPro"/>
</dbReference>
<evidence type="ECO:0000256" key="3">
    <source>
        <dbReference type="ARBA" id="ARBA00022480"/>
    </source>
</evidence>
<evidence type="ECO:0000256" key="6">
    <source>
        <dbReference type="ARBA" id="ARBA00022989"/>
    </source>
</evidence>
<feature type="transmembrane region" description="Helical" evidence="14">
    <location>
        <begin position="47"/>
        <end position="69"/>
    </location>
</feature>
<dbReference type="PANTHER" id="PTHR11394:SF23">
    <property type="entry name" value="TASTE RECEPTOR TYPE 2 MEMBER 14"/>
    <property type="match status" value="1"/>
</dbReference>
<dbReference type="Pfam" id="PF05296">
    <property type="entry name" value="TAS2R"/>
    <property type="match status" value="1"/>
</dbReference>
<keyword evidence="8 13" id="KW-0472">Membrane</keyword>
<comment type="caution">
    <text evidence="16">The sequence shown here is derived from an EMBL/GenBank/DDBJ whole genome shotgun (WGS) entry which is preliminary data.</text>
</comment>